<dbReference type="OrthoDB" id="5582699at2"/>
<dbReference type="SUPFAM" id="SSF46689">
    <property type="entry name" value="Homeodomain-like"/>
    <property type="match status" value="1"/>
</dbReference>
<dbReference type="Proteomes" id="UP000439591">
    <property type="component" value="Unassembled WGS sequence"/>
</dbReference>
<evidence type="ECO:0000313" key="5">
    <source>
        <dbReference type="EMBL" id="CAA0111306.1"/>
    </source>
</evidence>
<dbReference type="InterPro" id="IPR018060">
    <property type="entry name" value="HTH_AraC"/>
</dbReference>
<dbReference type="GO" id="GO:0003700">
    <property type="term" value="F:DNA-binding transcription factor activity"/>
    <property type="evidence" value="ECO:0007669"/>
    <property type="project" value="InterPro"/>
</dbReference>
<keyword evidence="2" id="KW-0238">DNA-binding</keyword>
<reference evidence="7 8" key="1">
    <citation type="submission" date="2019-11" db="EMBL/GenBank/DDBJ databases">
        <authorList>
            <person name="Holert J."/>
        </authorList>
    </citation>
    <scope>NUCLEOTIDE SEQUENCE [LARGE SCALE GENOMIC DNA]</scope>
    <source>
        <strain evidence="6">BC3_2A</strain>
        <strain evidence="5">SB11_1A</strain>
    </source>
</reference>
<dbReference type="AlphaFoldDB" id="A0A5S9Q332"/>
<dbReference type="EMBL" id="CACSIM010000006">
    <property type="protein sequence ID" value="CAA0118564.1"/>
    <property type="molecule type" value="Genomic_DNA"/>
</dbReference>
<organism evidence="5 7">
    <name type="scientific">Zhongshania aliphaticivorans</name>
    <dbReference type="NCBI Taxonomy" id="1470434"/>
    <lineage>
        <taxon>Bacteria</taxon>
        <taxon>Pseudomonadati</taxon>
        <taxon>Pseudomonadota</taxon>
        <taxon>Gammaproteobacteria</taxon>
        <taxon>Cellvibrionales</taxon>
        <taxon>Spongiibacteraceae</taxon>
        <taxon>Zhongshania</taxon>
    </lineage>
</organism>
<dbReference type="EMBL" id="CACSIK010000003">
    <property type="protein sequence ID" value="CAA0111306.1"/>
    <property type="molecule type" value="Genomic_DNA"/>
</dbReference>
<dbReference type="Pfam" id="PF12625">
    <property type="entry name" value="Arabinose_bd"/>
    <property type="match status" value="1"/>
</dbReference>
<dbReference type="Gene3D" id="1.10.10.60">
    <property type="entry name" value="Homeodomain-like"/>
    <property type="match status" value="1"/>
</dbReference>
<dbReference type="Proteomes" id="UP000435877">
    <property type="component" value="Unassembled WGS sequence"/>
</dbReference>
<feature type="domain" description="HTH araC/xylS-type" evidence="4">
    <location>
        <begin position="245"/>
        <end position="344"/>
    </location>
</feature>
<accession>A0A5S9Q332</accession>
<evidence type="ECO:0000256" key="1">
    <source>
        <dbReference type="ARBA" id="ARBA00023015"/>
    </source>
</evidence>
<dbReference type="PRINTS" id="PR00032">
    <property type="entry name" value="HTHARAC"/>
</dbReference>
<dbReference type="InterPro" id="IPR032687">
    <property type="entry name" value="AraC-type_N"/>
</dbReference>
<dbReference type="RefSeq" id="WP_159270054.1">
    <property type="nucleotide sequence ID" value="NZ_CACSIK010000003.1"/>
</dbReference>
<name>A0A5S9Q332_9GAMM</name>
<protein>
    <submittedName>
        <fullName evidence="5">CFA/I fimbrial subunit D</fullName>
    </submittedName>
</protein>
<dbReference type="PANTHER" id="PTHR47894">
    <property type="entry name" value="HTH-TYPE TRANSCRIPTIONAL REGULATOR GADX"/>
    <property type="match status" value="1"/>
</dbReference>
<evidence type="ECO:0000313" key="8">
    <source>
        <dbReference type="Proteomes" id="UP000439591"/>
    </source>
</evidence>
<gene>
    <name evidence="5" type="primary">cfaD</name>
    <name evidence="5" type="ORF">IHBHHGIJ_03286</name>
    <name evidence="6" type="ORF">KFEGEMFD_03499</name>
</gene>
<dbReference type="SMART" id="SM00342">
    <property type="entry name" value="HTH_ARAC"/>
    <property type="match status" value="1"/>
</dbReference>
<sequence length="345" mass="39125">MTSGPEERRSLQAPIFPIALLDLAENYYASRKLNKSALYQRCKINADQISRAELHISEWQFREILRCCQDIAHPGLPLSVQLAEFIPITLPGGMFGLALFTAKDINHALEVVIDFAHTVMPAYHFEGLNVGNQYHVILKPAIDFGDTQYLLDEAVSGYILNLRHFTHFSDPAIQVHLTHEPLGDTSAYENHFQAKYLFSKKSIRIIFEKHHLTQLLHTRNQATFNEVYCNLKGAATSPSELTTSCKVRKSLQLRLADGLSTSICQIAEQMNISERTLARRLHQEDSSFAEIKQQVSFNYAKLLLENTEYPICKIAKICGYNNDSNFSRAFKSASGQTPKQFRSNQ</sequence>
<keyword evidence="3" id="KW-0804">Transcription</keyword>
<dbReference type="GO" id="GO:0005829">
    <property type="term" value="C:cytosol"/>
    <property type="evidence" value="ECO:0007669"/>
    <property type="project" value="TreeGrafter"/>
</dbReference>
<dbReference type="GO" id="GO:0000976">
    <property type="term" value="F:transcription cis-regulatory region binding"/>
    <property type="evidence" value="ECO:0007669"/>
    <property type="project" value="TreeGrafter"/>
</dbReference>
<dbReference type="PROSITE" id="PS01124">
    <property type="entry name" value="HTH_ARAC_FAMILY_2"/>
    <property type="match status" value="1"/>
</dbReference>
<dbReference type="InterPro" id="IPR020449">
    <property type="entry name" value="Tscrpt_reg_AraC-type_HTH"/>
</dbReference>
<evidence type="ECO:0000256" key="3">
    <source>
        <dbReference type="ARBA" id="ARBA00023163"/>
    </source>
</evidence>
<evidence type="ECO:0000313" key="7">
    <source>
        <dbReference type="Proteomes" id="UP000435877"/>
    </source>
</evidence>
<dbReference type="Pfam" id="PF12833">
    <property type="entry name" value="HTH_18"/>
    <property type="match status" value="1"/>
</dbReference>
<keyword evidence="7" id="KW-1185">Reference proteome</keyword>
<dbReference type="PANTHER" id="PTHR47894:SF1">
    <property type="entry name" value="HTH-TYPE TRANSCRIPTIONAL REGULATOR VQSM"/>
    <property type="match status" value="1"/>
</dbReference>
<dbReference type="InterPro" id="IPR009057">
    <property type="entry name" value="Homeodomain-like_sf"/>
</dbReference>
<proteinExistence type="predicted"/>
<evidence type="ECO:0000256" key="2">
    <source>
        <dbReference type="ARBA" id="ARBA00023125"/>
    </source>
</evidence>
<evidence type="ECO:0000313" key="6">
    <source>
        <dbReference type="EMBL" id="CAA0118564.1"/>
    </source>
</evidence>
<keyword evidence="1" id="KW-0805">Transcription regulation</keyword>
<evidence type="ECO:0000259" key="4">
    <source>
        <dbReference type="PROSITE" id="PS01124"/>
    </source>
</evidence>